<dbReference type="InterPro" id="IPR029063">
    <property type="entry name" value="SAM-dependent_MTases_sf"/>
</dbReference>
<dbReference type="RefSeq" id="WP_052385724.1">
    <property type="nucleotide sequence ID" value="NZ_AVCH01000123.1"/>
</dbReference>
<comment type="caution">
    <text evidence="1">The sequence shown here is derived from an EMBL/GenBank/DDBJ whole genome shotgun (WGS) entry which is preliminary data.</text>
</comment>
<organism evidence="1 2">
    <name type="scientific">Arenimonas malthae CC-JY-1</name>
    <dbReference type="NCBI Taxonomy" id="1384054"/>
    <lineage>
        <taxon>Bacteria</taxon>
        <taxon>Pseudomonadati</taxon>
        <taxon>Pseudomonadota</taxon>
        <taxon>Gammaproteobacteria</taxon>
        <taxon>Lysobacterales</taxon>
        <taxon>Lysobacteraceae</taxon>
        <taxon>Arenimonas</taxon>
    </lineage>
</organism>
<name>A0A091BF27_9GAMM</name>
<accession>A0A091BF27</accession>
<dbReference type="eggNOG" id="COG2230">
    <property type="taxonomic scope" value="Bacteria"/>
</dbReference>
<reference evidence="1 2" key="1">
    <citation type="submission" date="2013-09" db="EMBL/GenBank/DDBJ databases">
        <title>Genome sequencing of Arenimonas malthae.</title>
        <authorList>
            <person name="Chen F."/>
            <person name="Wang G."/>
        </authorList>
    </citation>
    <scope>NUCLEOTIDE SEQUENCE [LARGE SCALE GENOMIC DNA]</scope>
    <source>
        <strain evidence="1 2">CC-JY-1</strain>
    </source>
</reference>
<dbReference type="SUPFAM" id="SSF53335">
    <property type="entry name" value="S-adenosyl-L-methionine-dependent methyltransferases"/>
    <property type="match status" value="1"/>
</dbReference>
<dbReference type="STRING" id="1384054.N790_05365"/>
<protein>
    <recommendedName>
        <fullName evidence="3">Methyltransferase type 11 domain-containing protein</fullName>
    </recommendedName>
</protein>
<dbReference type="CDD" id="cd02440">
    <property type="entry name" value="AdoMet_MTases"/>
    <property type="match status" value="1"/>
</dbReference>
<evidence type="ECO:0000313" key="2">
    <source>
        <dbReference type="Proteomes" id="UP000029392"/>
    </source>
</evidence>
<dbReference type="AlphaFoldDB" id="A0A091BF27"/>
<dbReference type="EMBL" id="AVCH01000123">
    <property type="protein sequence ID" value="KFN49409.1"/>
    <property type="molecule type" value="Genomic_DNA"/>
</dbReference>
<dbReference type="OrthoDB" id="9772751at2"/>
<sequence length="240" mass="25847">MNLTYPEIFAARGDLYHAAMMAWPHARDAEFDALFARRPLAAGERVLDFPSGGGYLAKHLEGKARVVGYELTDGFAAGIPVGLPSREADPEPYDRAVCLAALHHIDDQPGFLRELATRVKPGGLLHVGDVPAGSPLGAFLDGFVGRYNQTGHQGMYLSPRAADYAALGEVQHCAEVATPWRFPDEAAMLGFCAQLFGLSGHDPRELLAALRDQVGVDAGPDGVSLRWRLLYVDILVPGQS</sequence>
<dbReference type="Pfam" id="PF13489">
    <property type="entry name" value="Methyltransf_23"/>
    <property type="match status" value="1"/>
</dbReference>
<keyword evidence="2" id="KW-1185">Reference proteome</keyword>
<evidence type="ECO:0008006" key="3">
    <source>
        <dbReference type="Google" id="ProtNLM"/>
    </source>
</evidence>
<dbReference type="Gene3D" id="3.40.50.150">
    <property type="entry name" value="Vaccinia Virus protein VP39"/>
    <property type="match status" value="1"/>
</dbReference>
<evidence type="ECO:0000313" key="1">
    <source>
        <dbReference type="EMBL" id="KFN49409.1"/>
    </source>
</evidence>
<proteinExistence type="predicted"/>
<dbReference type="Proteomes" id="UP000029392">
    <property type="component" value="Unassembled WGS sequence"/>
</dbReference>
<dbReference type="PATRIC" id="fig|1384054.3.peg.1061"/>
<gene>
    <name evidence="1" type="ORF">N790_05365</name>
</gene>